<dbReference type="InterPro" id="IPR057798">
    <property type="entry name" value="PH_YqeB"/>
</dbReference>
<keyword evidence="5" id="KW-1185">Reference proteome</keyword>
<dbReference type="PATRIC" id="fig|1196324.3.peg.1175"/>
<proteinExistence type="predicted"/>
<accession>I8UHT6</accession>
<dbReference type="AlphaFoldDB" id="I8UHT6"/>
<evidence type="ECO:0000259" key="3">
    <source>
        <dbReference type="Pfam" id="PF23494"/>
    </source>
</evidence>
<comment type="caution">
    <text evidence="4">The sequence shown here is derived from an EMBL/GenBank/DDBJ whole genome shotgun (WGS) entry which is preliminary data.</text>
</comment>
<dbReference type="InterPro" id="IPR056411">
    <property type="entry name" value="CysS_C"/>
</dbReference>
<reference evidence="4 5" key="1">
    <citation type="journal article" date="2012" name="J. Bacteriol.">
        <title>Genome of Bacillus macauensis ZFHKF-1, a Long-Chain-Forming Bacterium.</title>
        <authorList>
            <person name="Cai L."/>
            <person name="Zhang T."/>
        </authorList>
    </citation>
    <scope>NUCLEOTIDE SEQUENCE [LARGE SCALE GENOMIC DNA]</scope>
    <source>
        <strain evidence="4 5">ZFHKF-1</strain>
    </source>
</reference>
<keyword evidence="1" id="KW-1133">Transmembrane helix</keyword>
<name>I8UHT6_9BACL</name>
<protein>
    <submittedName>
        <fullName evidence="4">YqeB</fullName>
    </submittedName>
</protein>
<dbReference type="Proteomes" id="UP000004080">
    <property type="component" value="Unassembled WGS sequence"/>
</dbReference>
<feature type="domain" description="YqeB PH" evidence="3">
    <location>
        <begin position="9"/>
        <end position="158"/>
    </location>
</feature>
<dbReference type="Pfam" id="PF23493">
    <property type="entry name" value="CysS_C"/>
    <property type="match status" value="1"/>
</dbReference>
<keyword evidence="1" id="KW-0472">Membrane</keyword>
<evidence type="ECO:0000259" key="2">
    <source>
        <dbReference type="Pfam" id="PF23493"/>
    </source>
</evidence>
<evidence type="ECO:0000313" key="4">
    <source>
        <dbReference type="EMBL" id="EIT86445.1"/>
    </source>
</evidence>
<keyword evidence="1" id="KW-0812">Transmembrane</keyword>
<dbReference type="EMBL" id="AKKV01000021">
    <property type="protein sequence ID" value="EIT86445.1"/>
    <property type="molecule type" value="Genomic_DNA"/>
</dbReference>
<organism evidence="4 5">
    <name type="scientific">Fictibacillus macauensis ZFHKF-1</name>
    <dbReference type="NCBI Taxonomy" id="1196324"/>
    <lineage>
        <taxon>Bacteria</taxon>
        <taxon>Bacillati</taxon>
        <taxon>Bacillota</taxon>
        <taxon>Bacilli</taxon>
        <taxon>Bacillales</taxon>
        <taxon>Fictibacillaceae</taxon>
        <taxon>Fictibacillus</taxon>
    </lineage>
</organism>
<evidence type="ECO:0000313" key="5">
    <source>
        <dbReference type="Proteomes" id="UP000004080"/>
    </source>
</evidence>
<dbReference type="Pfam" id="PF23494">
    <property type="entry name" value="bPH_10"/>
    <property type="match status" value="1"/>
</dbReference>
<evidence type="ECO:0000256" key="1">
    <source>
        <dbReference type="SAM" id="Phobius"/>
    </source>
</evidence>
<feature type="transmembrane region" description="Helical" evidence="1">
    <location>
        <begin position="20"/>
        <end position="44"/>
    </location>
</feature>
<feature type="domain" description="Cysteinyl-tRNA ligase anticodon binding" evidence="2">
    <location>
        <begin position="176"/>
        <end position="225"/>
    </location>
</feature>
<dbReference type="eggNOG" id="ENOG502ZBUP">
    <property type="taxonomic scope" value="Bacteria"/>
</dbReference>
<feature type="transmembrane region" description="Helical" evidence="1">
    <location>
        <begin position="64"/>
        <end position="86"/>
    </location>
</feature>
<dbReference type="STRING" id="1196324.A374_05766"/>
<gene>
    <name evidence="4" type="ORF">A374_05766</name>
</gene>
<sequence length="238" mass="27569">MTVHSKESTSVGYTPKERRFLYGLLSLTGLILGYFLPKLAAWALTLPWIPFSGPLRLITSFNHFWPNLAIAGGGLIAGILLAFYLIKEAGHLEVTDDHVSVTIDERSYAFPREDIGAVYFDQKKLVLLTITDVEVMKEHLDFSSKKIRDAFTTHSYPWYDRDPYFNEYKRWIPDSNDLPSSVNAIFKAREKALKNEDVTDSIELREELQKLGFNVREEKLRQYWRTITALEQRSHHKL</sequence>